<dbReference type="AlphaFoldDB" id="A0A420ETB1"/>
<organism evidence="1 2">
    <name type="scientific">Micromonospora globbae</name>
    <dbReference type="NCBI Taxonomy" id="1894969"/>
    <lineage>
        <taxon>Bacteria</taxon>
        <taxon>Bacillati</taxon>
        <taxon>Actinomycetota</taxon>
        <taxon>Actinomycetes</taxon>
        <taxon>Micromonosporales</taxon>
        <taxon>Micromonosporaceae</taxon>
        <taxon>Micromonospora</taxon>
    </lineage>
</organism>
<comment type="caution">
    <text evidence="1">The sequence shown here is derived from an EMBL/GenBank/DDBJ whole genome shotgun (WGS) entry which is preliminary data.</text>
</comment>
<dbReference type="OrthoDB" id="3394166at2"/>
<proteinExistence type="predicted"/>
<dbReference type="InterPro" id="IPR011047">
    <property type="entry name" value="Quinoprotein_ADH-like_sf"/>
</dbReference>
<evidence type="ECO:0008006" key="3">
    <source>
        <dbReference type="Google" id="ProtNLM"/>
    </source>
</evidence>
<evidence type="ECO:0000313" key="1">
    <source>
        <dbReference type="EMBL" id="RKF23890.1"/>
    </source>
</evidence>
<reference evidence="1 2" key="1">
    <citation type="journal article" date="2018" name="Int. J. Syst. Evol. Microbiol.">
        <title>Micromonospora globbae sp. nov., an endophytic actinomycete isolated from roots of Globba winitii C. H. Wright.</title>
        <authorList>
            <person name="Kuncharoen N."/>
            <person name="Pittayakhajonwut P."/>
            <person name="Tanasupawat S."/>
        </authorList>
    </citation>
    <scope>NUCLEOTIDE SEQUENCE [LARGE SCALE GENOMIC DNA]</scope>
    <source>
        <strain evidence="1 2">WPS1-2</strain>
    </source>
</reference>
<dbReference type="InterPro" id="IPR015943">
    <property type="entry name" value="WD40/YVTN_repeat-like_dom_sf"/>
</dbReference>
<protein>
    <recommendedName>
        <fullName evidence="3">WD40 repeat domain-containing protein</fullName>
    </recommendedName>
</protein>
<gene>
    <name evidence="1" type="ORF">D7I43_29255</name>
</gene>
<sequence length="374" mass="39686">MSAPMPLPDTASLSKINLGGQRVEPLPVLLDGKRVWISSVDRLEIVDITSGTVTARLRPEHEPALSPPTLNPFVGGNPAQPPILAETGAQRRVVTAFAATAPGQGTTPPRPVIEILAVDAGTGREAQRIEIEPSDDDQHALTRKHPVVIGARGTVVVAQVGTDAVAVNLDDRREIWRRPDFTLGAVAGDVAVGTDAKTAVARALAIDSGTERWHTEPAETITIKPGSPKIVTATGASRGRKQFFRLLDAATGRMLDESTASSSTAYNITCLHDGRSVTICQDQRQDWAGAFDDSGKWLWELPDKKANRIAPTVTTAWHGAVYGRTANGPVILDARTGEDRETAPGLTPWLVNEHAAVASPPDASGGVQLYRATG</sequence>
<dbReference type="EMBL" id="RAQQ01000031">
    <property type="protein sequence ID" value="RKF23890.1"/>
    <property type="molecule type" value="Genomic_DNA"/>
</dbReference>
<evidence type="ECO:0000313" key="2">
    <source>
        <dbReference type="Proteomes" id="UP000285744"/>
    </source>
</evidence>
<accession>A0A420ETB1</accession>
<dbReference type="Proteomes" id="UP000285744">
    <property type="component" value="Unassembled WGS sequence"/>
</dbReference>
<name>A0A420ETB1_9ACTN</name>
<dbReference type="Gene3D" id="2.130.10.10">
    <property type="entry name" value="YVTN repeat-like/Quinoprotein amine dehydrogenase"/>
    <property type="match status" value="1"/>
</dbReference>
<dbReference type="SUPFAM" id="SSF50998">
    <property type="entry name" value="Quinoprotein alcohol dehydrogenase-like"/>
    <property type="match status" value="1"/>
</dbReference>